<dbReference type="PROSITE" id="PS52016">
    <property type="entry name" value="TONB_DEPENDENT_REC_3"/>
    <property type="match status" value="1"/>
</dbReference>
<evidence type="ECO:0000256" key="3">
    <source>
        <dbReference type="ARBA" id="ARBA00022452"/>
    </source>
</evidence>
<gene>
    <name evidence="12" type="ORF">A5893_02300</name>
</gene>
<evidence type="ECO:0000256" key="5">
    <source>
        <dbReference type="ARBA" id="ARBA00023077"/>
    </source>
</evidence>
<dbReference type="InterPro" id="IPR036942">
    <property type="entry name" value="Beta-barrel_TonB_sf"/>
</dbReference>
<dbReference type="Pfam" id="PF07715">
    <property type="entry name" value="Plug"/>
    <property type="match status" value="1"/>
</dbReference>
<dbReference type="InterPro" id="IPR023997">
    <property type="entry name" value="TonB-dep_OMP_SusC/RagA_CS"/>
</dbReference>
<dbReference type="InterPro" id="IPR023996">
    <property type="entry name" value="TonB-dep_OMP_SusC/RagA"/>
</dbReference>
<reference evidence="12 13" key="2">
    <citation type="submission" date="2016-06" db="EMBL/GenBank/DDBJ databases">
        <title>Pedobacter psychrophilus sp. nov., isolated from Antarctic fragmentary rock.</title>
        <authorList>
            <person name="Svec P."/>
        </authorList>
    </citation>
    <scope>NUCLEOTIDE SEQUENCE [LARGE SCALE GENOMIC DNA]</scope>
    <source>
        <strain evidence="12 13">CCM 8644</strain>
    </source>
</reference>
<protein>
    <recommendedName>
        <fullName evidence="14">SusC/RagA family TonB-linked outer membrane protein</fullName>
    </recommendedName>
</protein>
<comment type="similarity">
    <text evidence="8 9">Belongs to the TonB-dependent receptor family.</text>
</comment>
<evidence type="ECO:0000256" key="6">
    <source>
        <dbReference type="ARBA" id="ARBA00023136"/>
    </source>
</evidence>
<comment type="subcellular location">
    <subcellularLocation>
        <location evidence="1 8">Cell outer membrane</location>
        <topology evidence="1 8">Multi-pass membrane protein</topology>
    </subcellularLocation>
</comment>
<dbReference type="AlphaFoldDB" id="A0A179DLR7"/>
<feature type="domain" description="TonB-dependent receptor plug" evidence="11">
    <location>
        <begin position="119"/>
        <end position="223"/>
    </location>
</feature>
<evidence type="ECO:0000256" key="2">
    <source>
        <dbReference type="ARBA" id="ARBA00022448"/>
    </source>
</evidence>
<evidence type="ECO:0000259" key="11">
    <source>
        <dbReference type="Pfam" id="PF07715"/>
    </source>
</evidence>
<evidence type="ECO:0000256" key="7">
    <source>
        <dbReference type="ARBA" id="ARBA00023237"/>
    </source>
</evidence>
<dbReference type="NCBIfam" id="TIGR04057">
    <property type="entry name" value="SusC_RagA_signa"/>
    <property type="match status" value="1"/>
</dbReference>
<reference evidence="12 13" key="1">
    <citation type="submission" date="2016-04" db="EMBL/GenBank/DDBJ databases">
        <authorList>
            <person name="Evans L.H."/>
            <person name="Alamgir A."/>
            <person name="Owens N."/>
            <person name="Weber N.D."/>
            <person name="Virtaneva K."/>
            <person name="Barbian K."/>
            <person name="Babar A."/>
            <person name="Rosenke K."/>
        </authorList>
    </citation>
    <scope>NUCLEOTIDE SEQUENCE [LARGE SCALE GENOMIC DNA]</scope>
    <source>
        <strain evidence="12 13">CCM 8644</strain>
    </source>
</reference>
<dbReference type="STRING" id="1826909.A5893_02300"/>
<comment type="caution">
    <text evidence="12">The sequence shown here is derived from an EMBL/GenBank/DDBJ whole genome shotgun (WGS) entry which is preliminary data.</text>
</comment>
<dbReference type="SUPFAM" id="SSF56935">
    <property type="entry name" value="Porins"/>
    <property type="match status" value="1"/>
</dbReference>
<evidence type="ECO:0000256" key="8">
    <source>
        <dbReference type="PROSITE-ProRule" id="PRU01360"/>
    </source>
</evidence>
<organism evidence="12 13">
    <name type="scientific">Pedobacter psychrophilus</name>
    <dbReference type="NCBI Taxonomy" id="1826909"/>
    <lineage>
        <taxon>Bacteria</taxon>
        <taxon>Pseudomonadati</taxon>
        <taxon>Bacteroidota</taxon>
        <taxon>Sphingobacteriia</taxon>
        <taxon>Sphingobacteriales</taxon>
        <taxon>Sphingobacteriaceae</taxon>
        <taxon>Pedobacter</taxon>
    </lineage>
</organism>
<dbReference type="Pfam" id="PF00593">
    <property type="entry name" value="TonB_dep_Rec_b-barrel"/>
    <property type="match status" value="1"/>
</dbReference>
<keyword evidence="13" id="KW-1185">Reference proteome</keyword>
<keyword evidence="7 8" id="KW-0998">Cell outer membrane</keyword>
<evidence type="ECO:0000256" key="9">
    <source>
        <dbReference type="RuleBase" id="RU003357"/>
    </source>
</evidence>
<dbReference type="InterPro" id="IPR008969">
    <property type="entry name" value="CarboxyPept-like_regulatory"/>
</dbReference>
<dbReference type="InterPro" id="IPR000531">
    <property type="entry name" value="Beta-barrel_TonB"/>
</dbReference>
<evidence type="ECO:0000313" key="13">
    <source>
        <dbReference type="Proteomes" id="UP000078459"/>
    </source>
</evidence>
<dbReference type="EMBL" id="LWHJ01000011">
    <property type="protein sequence ID" value="OAQ41971.1"/>
    <property type="molecule type" value="Genomic_DNA"/>
</dbReference>
<dbReference type="Gene3D" id="2.40.170.20">
    <property type="entry name" value="TonB-dependent receptor, beta-barrel domain"/>
    <property type="match status" value="1"/>
</dbReference>
<dbReference type="SUPFAM" id="SSF49464">
    <property type="entry name" value="Carboxypeptidase regulatory domain-like"/>
    <property type="match status" value="1"/>
</dbReference>
<dbReference type="Pfam" id="PF13715">
    <property type="entry name" value="CarbopepD_reg_2"/>
    <property type="match status" value="1"/>
</dbReference>
<keyword evidence="5 9" id="KW-0798">TonB box</keyword>
<evidence type="ECO:0000313" key="12">
    <source>
        <dbReference type="EMBL" id="OAQ41971.1"/>
    </source>
</evidence>
<dbReference type="InterPro" id="IPR012910">
    <property type="entry name" value="Plug_dom"/>
</dbReference>
<dbReference type="NCBIfam" id="TIGR04056">
    <property type="entry name" value="OMP_RagA_SusC"/>
    <property type="match status" value="1"/>
</dbReference>
<keyword evidence="3 8" id="KW-1134">Transmembrane beta strand</keyword>
<keyword evidence="4 8" id="KW-0812">Transmembrane</keyword>
<sequence length="1066" mass="119031">MKYIYTLLFLIVFIGYKPVLAQDQIRGTIFSSEDQIPLAGATIKLKRNGNGTNSSADGTFTLAGFVSPDTLLITYTGYLPIDIPLNNRSSLNDLRIELQRDQYALQEVVVSTGYEQTPKERSTGSFTQISKSRLNEQVGTNILDRLESISSGLTVDRTTDEGGKISIRGLSTIRGPRDPLIVVDNFPYEGDINNINPNDVESITLLKDAAAASIWGTRAGNGVIVITTKKGNYQQKVQVDLNINSTLTGMPNLDLLSQMNSADYIAVERFLYEKGYYENTVNSLSRPVVSPVVELLLKNSNGQLSDDDLNKQLSVLGTQDVRNDLRQYNYQQGLNQQYALSLKGGQTKSAWFLSGGYDHNKGNTDANFERYNLRYRQSIKPITALEIELGLNYTQTNNSNGKLDYAGITNDGSIIYPYTKLADENGNYLPIVKSFRQSFLNTLNNPALYNWDYVPLEDQNLIHNQSKLQDVTANVGLRYHIFKGLSADLKYQYQRQNTNGLNIQQEESYGARSLINQFTQLGTNGQFTYIVPRGGIRNEQQALIESIQGRAQLNYQQIWGKNEVVALIGTEVRKTVSSSSSNRLYGYNDDLLTFGEVDYTKTYPTLIGGGAAFIEDNVGLSQRENRFVSLFTNASYTYDQRYTLSISGRRDASNLFGVKTNDKWNPLGSVGLGWNISNEAFYDWKALPYLKLRSSYGLSGNVDLGQAAVTTISFGSNSPYTGTPRGFFDQYANPELRWETAKIWNIGIDFSTKGNRLSGSLEYFRKVGDNLFGLSPIDYTSGIGFTVVKNVASMKGNGIDLTLNAKIIDKKFKWESQANYSTYKDKVTDYYLESLNGASFTSPQALISGIVGKPVYSIYSFRSAGLDPLTGDPRGFLNGEISKDYNALYQNAKLEDLVYEGSALPTFFGSLGNTFSFQNFSLTARLAYKFGYYFKRESISYTSLFDRGLGNPDYSKRWQKAGDENSTTVPSLVYPANSLRDAFYEGSESLTEKGDHIRLQYITATYNVPKTVLNKWKLSNLQVYVNVNQLGLLWRANKSGIDPDYEYSRSTIPPAKTIAFGLRAGF</sequence>
<dbReference type="Gene3D" id="2.170.130.10">
    <property type="entry name" value="TonB-dependent receptor, plug domain"/>
    <property type="match status" value="1"/>
</dbReference>
<evidence type="ECO:0000256" key="4">
    <source>
        <dbReference type="ARBA" id="ARBA00022692"/>
    </source>
</evidence>
<dbReference type="Proteomes" id="UP000078459">
    <property type="component" value="Unassembled WGS sequence"/>
</dbReference>
<dbReference type="InterPro" id="IPR039426">
    <property type="entry name" value="TonB-dep_rcpt-like"/>
</dbReference>
<name>A0A179DLR7_9SPHI</name>
<proteinExistence type="inferred from homology"/>
<dbReference type="GO" id="GO:0009279">
    <property type="term" value="C:cell outer membrane"/>
    <property type="evidence" value="ECO:0007669"/>
    <property type="project" value="UniProtKB-SubCell"/>
</dbReference>
<keyword evidence="6 8" id="KW-0472">Membrane</keyword>
<accession>A0A179DLR7</accession>
<evidence type="ECO:0000256" key="1">
    <source>
        <dbReference type="ARBA" id="ARBA00004571"/>
    </source>
</evidence>
<evidence type="ECO:0000259" key="10">
    <source>
        <dbReference type="Pfam" id="PF00593"/>
    </source>
</evidence>
<feature type="domain" description="TonB-dependent receptor-like beta-barrel" evidence="10">
    <location>
        <begin position="447"/>
        <end position="831"/>
    </location>
</feature>
<dbReference type="InterPro" id="IPR037066">
    <property type="entry name" value="Plug_dom_sf"/>
</dbReference>
<keyword evidence="2 8" id="KW-0813">Transport</keyword>
<evidence type="ECO:0008006" key="14">
    <source>
        <dbReference type="Google" id="ProtNLM"/>
    </source>
</evidence>